<dbReference type="OrthoDB" id="9813383at2"/>
<evidence type="ECO:0000313" key="3">
    <source>
        <dbReference type="Proteomes" id="UP000199647"/>
    </source>
</evidence>
<dbReference type="Proteomes" id="UP000199647">
    <property type="component" value="Unassembled WGS sequence"/>
</dbReference>
<dbReference type="AlphaFoldDB" id="A0A1H9HVQ7"/>
<dbReference type="Gene3D" id="3.40.50.880">
    <property type="match status" value="1"/>
</dbReference>
<dbReference type="PANTHER" id="PTHR42695">
    <property type="entry name" value="GLUTAMINE AMIDOTRANSFERASE YLR126C-RELATED"/>
    <property type="match status" value="1"/>
</dbReference>
<dbReference type="PANTHER" id="PTHR42695:SF5">
    <property type="entry name" value="GLUTAMINE AMIDOTRANSFERASE YLR126C-RELATED"/>
    <property type="match status" value="1"/>
</dbReference>
<accession>A0A1H9HVQ7</accession>
<dbReference type="GO" id="GO:0005829">
    <property type="term" value="C:cytosol"/>
    <property type="evidence" value="ECO:0007669"/>
    <property type="project" value="TreeGrafter"/>
</dbReference>
<name>A0A1H9HVQ7_9HYPH</name>
<dbReference type="InterPro" id="IPR044992">
    <property type="entry name" value="ChyE-like"/>
</dbReference>
<protein>
    <submittedName>
        <fullName evidence="2">GMP synthase (Glutamine-hydrolysing)</fullName>
    </submittedName>
</protein>
<dbReference type="RefSeq" id="WP_143061931.1">
    <property type="nucleotide sequence ID" value="NZ_FOFG01000006.1"/>
</dbReference>
<dbReference type="InterPro" id="IPR017926">
    <property type="entry name" value="GATASE"/>
</dbReference>
<dbReference type="SUPFAM" id="SSF52317">
    <property type="entry name" value="Class I glutamine amidotransferase-like"/>
    <property type="match status" value="1"/>
</dbReference>
<sequence>MPESPEIQAPRPLLLIQCEIFAEASPLICARTGEMDGIFRGALALGEDRLKVVRVCSGEALPDPREIAGAIVTGAAAMVGDPLPWIAQTAEWLRQAHASGVPLLGICFGHQLLTHALGGTVAPNAIGPEYGTVEIRSTEAADDDPLLGPAGPAGKTFKAQSAHFQTATVAPEGATVLAEGASGIQALRFGPSTWGVQFHPEFDPEMVGLIIEEIHGPLADAGADVEAARASLQRTPEAAAVLTRFRDLALAENRAAAPSRAAAG</sequence>
<dbReference type="EMBL" id="FOFG01000006">
    <property type="protein sequence ID" value="SEQ66390.1"/>
    <property type="molecule type" value="Genomic_DNA"/>
</dbReference>
<proteinExistence type="predicted"/>
<keyword evidence="3" id="KW-1185">Reference proteome</keyword>
<feature type="domain" description="Glutamine amidotransferase" evidence="1">
    <location>
        <begin position="79"/>
        <end position="205"/>
    </location>
</feature>
<evidence type="ECO:0000259" key="1">
    <source>
        <dbReference type="Pfam" id="PF00117"/>
    </source>
</evidence>
<reference evidence="2 3" key="1">
    <citation type="submission" date="2016-10" db="EMBL/GenBank/DDBJ databases">
        <authorList>
            <person name="de Groot N.N."/>
        </authorList>
    </citation>
    <scope>NUCLEOTIDE SEQUENCE [LARGE SCALE GENOMIC DNA]</scope>
    <source>
        <strain evidence="2 3">A52C2</strain>
    </source>
</reference>
<dbReference type="PROSITE" id="PS51273">
    <property type="entry name" value="GATASE_TYPE_1"/>
    <property type="match status" value="1"/>
</dbReference>
<dbReference type="NCBIfam" id="NF006562">
    <property type="entry name" value="PRK09065.1"/>
    <property type="match status" value="1"/>
</dbReference>
<dbReference type="InterPro" id="IPR029062">
    <property type="entry name" value="Class_I_gatase-like"/>
</dbReference>
<dbReference type="Pfam" id="PF00117">
    <property type="entry name" value="GATase"/>
    <property type="match status" value="1"/>
</dbReference>
<gene>
    <name evidence="2" type="ORF">SAMN05216548_106179</name>
</gene>
<organism evidence="2 3">
    <name type="scientific">Faunimonas pinastri</name>
    <dbReference type="NCBI Taxonomy" id="1855383"/>
    <lineage>
        <taxon>Bacteria</taxon>
        <taxon>Pseudomonadati</taxon>
        <taxon>Pseudomonadota</taxon>
        <taxon>Alphaproteobacteria</taxon>
        <taxon>Hyphomicrobiales</taxon>
        <taxon>Afifellaceae</taxon>
        <taxon>Faunimonas</taxon>
    </lineage>
</organism>
<dbReference type="STRING" id="1855383.SAMN05216548_106179"/>
<dbReference type="CDD" id="cd01741">
    <property type="entry name" value="GATase1_1"/>
    <property type="match status" value="1"/>
</dbReference>
<dbReference type="PRINTS" id="PR00096">
    <property type="entry name" value="GATASE"/>
</dbReference>
<evidence type="ECO:0000313" key="2">
    <source>
        <dbReference type="EMBL" id="SEQ66390.1"/>
    </source>
</evidence>